<dbReference type="Proteomes" id="UP000243359">
    <property type="component" value="Chromosome I"/>
</dbReference>
<dbReference type="EMBL" id="LT629751">
    <property type="protein sequence ID" value="SDS45942.1"/>
    <property type="molecule type" value="Genomic_DNA"/>
</dbReference>
<evidence type="ECO:0000313" key="3">
    <source>
        <dbReference type="Proteomes" id="UP000243359"/>
    </source>
</evidence>
<feature type="coiled-coil region" evidence="1">
    <location>
        <begin position="30"/>
        <end position="57"/>
    </location>
</feature>
<evidence type="ECO:0000256" key="1">
    <source>
        <dbReference type="SAM" id="Coils"/>
    </source>
</evidence>
<sequence length="59" mass="6851">MPWFAWLFLALAFGLVIGSLLLLRDSADKMPLSEEELQRMRKREAELQAKAREEDGEDE</sequence>
<reference evidence="3" key="1">
    <citation type="submission" date="2016-10" db="EMBL/GenBank/DDBJ databases">
        <authorList>
            <person name="Varghese N."/>
            <person name="Submissions S."/>
        </authorList>
    </citation>
    <scope>NUCLEOTIDE SEQUENCE [LARGE SCALE GENOMIC DNA]</scope>
    <source>
        <strain evidence="3">KCTC 32247</strain>
    </source>
</reference>
<name>A0A1H1SDD5_9PSED</name>
<gene>
    <name evidence="2" type="ORF">SAMN05216221_1868</name>
</gene>
<evidence type="ECO:0000313" key="2">
    <source>
        <dbReference type="EMBL" id="SDS45942.1"/>
    </source>
</evidence>
<dbReference type="OrthoDB" id="6184284at2"/>
<keyword evidence="1" id="KW-0175">Coiled coil</keyword>
<dbReference type="AlphaFoldDB" id="A0A1H1SDD5"/>
<protein>
    <recommendedName>
        <fullName evidence="4">DUF2897 domain-containing protein</fullName>
    </recommendedName>
</protein>
<dbReference type="Pfam" id="PF11446">
    <property type="entry name" value="DUF2897"/>
    <property type="match status" value="1"/>
</dbReference>
<organism evidence="2 3">
    <name type="scientific">Pseudomonas oryzae</name>
    <dbReference type="NCBI Taxonomy" id="1392877"/>
    <lineage>
        <taxon>Bacteria</taxon>
        <taxon>Pseudomonadati</taxon>
        <taxon>Pseudomonadota</taxon>
        <taxon>Gammaproteobacteria</taxon>
        <taxon>Pseudomonadales</taxon>
        <taxon>Pseudomonadaceae</taxon>
        <taxon>Pseudomonas</taxon>
    </lineage>
</organism>
<dbReference type="InterPro" id="IPR021550">
    <property type="entry name" value="DUF2897"/>
</dbReference>
<proteinExistence type="predicted"/>
<dbReference type="RefSeq" id="WP_090348685.1">
    <property type="nucleotide sequence ID" value="NZ_LT629751.1"/>
</dbReference>
<keyword evidence="3" id="KW-1185">Reference proteome</keyword>
<evidence type="ECO:0008006" key="4">
    <source>
        <dbReference type="Google" id="ProtNLM"/>
    </source>
</evidence>
<accession>A0A1H1SDD5</accession>
<dbReference type="STRING" id="1392877.SAMN05216221_1868"/>